<dbReference type="AlphaFoldDB" id="A0A371IB49"/>
<evidence type="ECO:0000313" key="2">
    <source>
        <dbReference type="Proteomes" id="UP000257109"/>
    </source>
</evidence>
<reference evidence="1" key="1">
    <citation type="submission" date="2018-05" db="EMBL/GenBank/DDBJ databases">
        <title>Draft genome of Mucuna pruriens seed.</title>
        <authorList>
            <person name="Nnadi N.E."/>
            <person name="Vos R."/>
            <person name="Hasami M.H."/>
            <person name="Devisetty U.K."/>
            <person name="Aguiy J.C."/>
        </authorList>
    </citation>
    <scope>NUCLEOTIDE SEQUENCE [LARGE SCALE GENOMIC DNA]</scope>
    <source>
        <strain evidence="1">JCA_2017</strain>
    </source>
</reference>
<sequence>MVKVVDHVQYNVTLHFLSTEKCLSKLTCLCPSVQFRYDKLKCTTSQSLVKEHYGGMHLSHGLE</sequence>
<feature type="non-terminal residue" evidence="1">
    <location>
        <position position="1"/>
    </location>
</feature>
<dbReference type="EMBL" id="QJKJ01000501">
    <property type="protein sequence ID" value="RDY12256.1"/>
    <property type="molecule type" value="Genomic_DNA"/>
</dbReference>
<protein>
    <submittedName>
        <fullName evidence="1">Uncharacterized protein</fullName>
    </submittedName>
</protein>
<accession>A0A371IB49</accession>
<name>A0A371IB49_MUCPR</name>
<gene>
    <name evidence="1" type="ORF">CR513_02978</name>
</gene>
<dbReference type="Proteomes" id="UP000257109">
    <property type="component" value="Unassembled WGS sequence"/>
</dbReference>
<keyword evidence="2" id="KW-1185">Reference proteome</keyword>
<proteinExistence type="predicted"/>
<organism evidence="1 2">
    <name type="scientific">Mucuna pruriens</name>
    <name type="common">Velvet bean</name>
    <name type="synonym">Dolichos pruriens</name>
    <dbReference type="NCBI Taxonomy" id="157652"/>
    <lineage>
        <taxon>Eukaryota</taxon>
        <taxon>Viridiplantae</taxon>
        <taxon>Streptophyta</taxon>
        <taxon>Embryophyta</taxon>
        <taxon>Tracheophyta</taxon>
        <taxon>Spermatophyta</taxon>
        <taxon>Magnoliopsida</taxon>
        <taxon>eudicotyledons</taxon>
        <taxon>Gunneridae</taxon>
        <taxon>Pentapetalae</taxon>
        <taxon>rosids</taxon>
        <taxon>fabids</taxon>
        <taxon>Fabales</taxon>
        <taxon>Fabaceae</taxon>
        <taxon>Papilionoideae</taxon>
        <taxon>50 kb inversion clade</taxon>
        <taxon>NPAAA clade</taxon>
        <taxon>indigoferoid/millettioid clade</taxon>
        <taxon>Phaseoleae</taxon>
        <taxon>Mucuna</taxon>
    </lineage>
</organism>
<evidence type="ECO:0000313" key="1">
    <source>
        <dbReference type="EMBL" id="RDY12256.1"/>
    </source>
</evidence>
<comment type="caution">
    <text evidence="1">The sequence shown here is derived from an EMBL/GenBank/DDBJ whole genome shotgun (WGS) entry which is preliminary data.</text>
</comment>